<sequence length="106" mass="11262">MSYRRLACSICFVALFLLSHSHLNSADQSASELTSIHQEHGSTASIGSVHKQLRITMKKRMRSVGAGTQGRNNNNGTSLAATSLVPNAVHVSSGLGLTVLLSLLFV</sequence>
<accession>A0A7N0V513</accession>
<dbReference type="Gramene" id="Kaladp0101s0177.1.v1.1">
    <property type="protein sequence ID" value="Kaladp0101s0177.1.v1.1.CDS.1"/>
    <property type="gene ID" value="Kaladp0101s0177.v1.1"/>
</dbReference>
<protein>
    <submittedName>
        <fullName evidence="2">Uncharacterized protein</fullName>
    </submittedName>
</protein>
<name>A0A7N0V513_KALFE</name>
<dbReference type="EnsemblPlants" id="Kaladp0101s0177.1.v1.1">
    <property type="protein sequence ID" value="Kaladp0101s0177.1.v1.1.CDS.1"/>
    <property type="gene ID" value="Kaladp0101s0177.v1.1"/>
</dbReference>
<evidence type="ECO:0000256" key="1">
    <source>
        <dbReference type="SAM" id="SignalP"/>
    </source>
</evidence>
<keyword evidence="1" id="KW-0732">Signal</keyword>
<evidence type="ECO:0000313" key="3">
    <source>
        <dbReference type="Proteomes" id="UP000594263"/>
    </source>
</evidence>
<evidence type="ECO:0000313" key="2">
    <source>
        <dbReference type="EnsemblPlants" id="Kaladp0101s0177.1.v1.1.CDS.1"/>
    </source>
</evidence>
<keyword evidence="3" id="KW-1185">Reference proteome</keyword>
<proteinExistence type="predicted"/>
<feature type="chain" id="PRO_5029858163" evidence="1">
    <location>
        <begin position="27"/>
        <end position="106"/>
    </location>
</feature>
<organism evidence="2 3">
    <name type="scientific">Kalanchoe fedtschenkoi</name>
    <name type="common">Lavender scallops</name>
    <name type="synonym">South American air plant</name>
    <dbReference type="NCBI Taxonomy" id="63787"/>
    <lineage>
        <taxon>Eukaryota</taxon>
        <taxon>Viridiplantae</taxon>
        <taxon>Streptophyta</taxon>
        <taxon>Embryophyta</taxon>
        <taxon>Tracheophyta</taxon>
        <taxon>Spermatophyta</taxon>
        <taxon>Magnoliopsida</taxon>
        <taxon>eudicotyledons</taxon>
        <taxon>Gunneridae</taxon>
        <taxon>Pentapetalae</taxon>
        <taxon>Saxifragales</taxon>
        <taxon>Crassulaceae</taxon>
        <taxon>Kalanchoe</taxon>
    </lineage>
</organism>
<dbReference type="Proteomes" id="UP000594263">
    <property type="component" value="Unplaced"/>
</dbReference>
<feature type="signal peptide" evidence="1">
    <location>
        <begin position="1"/>
        <end position="26"/>
    </location>
</feature>
<dbReference type="AlphaFoldDB" id="A0A7N0V513"/>
<reference evidence="2" key="1">
    <citation type="submission" date="2021-01" db="UniProtKB">
        <authorList>
            <consortium name="EnsemblPlants"/>
        </authorList>
    </citation>
    <scope>IDENTIFICATION</scope>
</reference>